<dbReference type="HOGENOM" id="CLU_1533755_0_0_1"/>
<dbReference type="AlphaFoldDB" id="A0A0D1Z2K4"/>
<protein>
    <submittedName>
        <fullName evidence="1">Uncharacterized protein</fullName>
    </submittedName>
</protein>
<dbReference type="VEuPathDB" id="FungiDB:PV09_02049"/>
<evidence type="ECO:0000313" key="1">
    <source>
        <dbReference type="EMBL" id="KIW07182.1"/>
    </source>
</evidence>
<organism evidence="1 2">
    <name type="scientific">Verruconis gallopava</name>
    <dbReference type="NCBI Taxonomy" id="253628"/>
    <lineage>
        <taxon>Eukaryota</taxon>
        <taxon>Fungi</taxon>
        <taxon>Dikarya</taxon>
        <taxon>Ascomycota</taxon>
        <taxon>Pezizomycotina</taxon>
        <taxon>Dothideomycetes</taxon>
        <taxon>Pleosporomycetidae</taxon>
        <taxon>Venturiales</taxon>
        <taxon>Sympoventuriaceae</taxon>
        <taxon>Verruconis</taxon>
    </lineage>
</organism>
<name>A0A0D1Z2K4_9PEZI</name>
<keyword evidence="2" id="KW-1185">Reference proteome</keyword>
<dbReference type="EMBL" id="KN847533">
    <property type="protein sequence ID" value="KIW07182.1"/>
    <property type="molecule type" value="Genomic_DNA"/>
</dbReference>
<sequence length="175" mass="19626">MVLVFVGLAAHEDHVLLLFELELADEEDVVLVFVGLAVHEDQVLLLLDEDDDAVLDLVELATHEDQVLPLFEELELTDDVVLVFVGLATHEDEVLLLEELECDHEEEELVDFDDACEPSQDPDDAELEEIAELLCEETGLLQLLEEDEALTFEPEGLLQPHTVVVVFVEIVVVVF</sequence>
<dbReference type="InParanoid" id="A0A0D1Z2K4"/>
<gene>
    <name evidence="1" type="ORF">PV09_02049</name>
</gene>
<evidence type="ECO:0000313" key="2">
    <source>
        <dbReference type="Proteomes" id="UP000053259"/>
    </source>
</evidence>
<reference evidence="1 2" key="1">
    <citation type="submission" date="2015-01" db="EMBL/GenBank/DDBJ databases">
        <title>The Genome Sequence of Ochroconis gallopava CBS43764.</title>
        <authorList>
            <consortium name="The Broad Institute Genomics Platform"/>
            <person name="Cuomo C."/>
            <person name="de Hoog S."/>
            <person name="Gorbushina A."/>
            <person name="Stielow B."/>
            <person name="Teixiera M."/>
            <person name="Abouelleil A."/>
            <person name="Chapman S.B."/>
            <person name="Priest M."/>
            <person name="Young S.K."/>
            <person name="Wortman J."/>
            <person name="Nusbaum C."/>
            <person name="Birren B."/>
        </authorList>
    </citation>
    <scope>NUCLEOTIDE SEQUENCE [LARGE SCALE GENOMIC DNA]</scope>
    <source>
        <strain evidence="1 2">CBS 43764</strain>
    </source>
</reference>
<proteinExistence type="predicted"/>
<accession>A0A0D1Z2K4</accession>
<dbReference type="Proteomes" id="UP000053259">
    <property type="component" value="Unassembled WGS sequence"/>
</dbReference>
<dbReference type="RefSeq" id="XP_016217051.1">
    <property type="nucleotide sequence ID" value="XM_016355035.1"/>
</dbReference>
<dbReference type="GeneID" id="27310022"/>